<evidence type="ECO:0000313" key="1">
    <source>
        <dbReference type="EMBL" id="KAK6623408.1"/>
    </source>
</evidence>
<dbReference type="Proteomes" id="UP001372834">
    <property type="component" value="Unassembled WGS sequence"/>
</dbReference>
<organism evidence="1 2">
    <name type="scientific">Polyplax serrata</name>
    <name type="common">Common mouse louse</name>
    <dbReference type="NCBI Taxonomy" id="468196"/>
    <lineage>
        <taxon>Eukaryota</taxon>
        <taxon>Metazoa</taxon>
        <taxon>Ecdysozoa</taxon>
        <taxon>Arthropoda</taxon>
        <taxon>Hexapoda</taxon>
        <taxon>Insecta</taxon>
        <taxon>Pterygota</taxon>
        <taxon>Neoptera</taxon>
        <taxon>Paraneoptera</taxon>
        <taxon>Psocodea</taxon>
        <taxon>Troctomorpha</taxon>
        <taxon>Phthiraptera</taxon>
        <taxon>Anoplura</taxon>
        <taxon>Polyplacidae</taxon>
        <taxon>Polyplax</taxon>
    </lineage>
</organism>
<gene>
    <name evidence="1" type="ORF">RUM43_009260</name>
</gene>
<name>A0AAN8PI05_POLSC</name>
<feature type="non-terminal residue" evidence="1">
    <location>
        <position position="51"/>
    </location>
</feature>
<evidence type="ECO:0000313" key="2">
    <source>
        <dbReference type="Proteomes" id="UP001372834"/>
    </source>
</evidence>
<sequence length="51" mass="5825">YGNSCHTQQVQKLKRCERHGCLLFGFKVFVVFKPEVQCLTKGAHSNRNSVT</sequence>
<feature type="non-terminal residue" evidence="1">
    <location>
        <position position="1"/>
    </location>
</feature>
<protein>
    <submittedName>
        <fullName evidence="1">Uncharacterized protein</fullName>
    </submittedName>
</protein>
<comment type="caution">
    <text evidence="1">The sequence shown here is derived from an EMBL/GenBank/DDBJ whole genome shotgun (WGS) entry which is preliminary data.</text>
</comment>
<accession>A0AAN8PI05</accession>
<reference evidence="1 2" key="1">
    <citation type="submission" date="2023-10" db="EMBL/GenBank/DDBJ databases">
        <title>Genomes of two closely related lineages of the louse Polyplax serrata with different host specificities.</title>
        <authorList>
            <person name="Martinu J."/>
            <person name="Tarabai H."/>
            <person name="Stefka J."/>
            <person name="Hypsa V."/>
        </authorList>
    </citation>
    <scope>NUCLEOTIDE SEQUENCE [LARGE SCALE GENOMIC DNA]</scope>
    <source>
        <strain evidence="1">HR10_N</strain>
    </source>
</reference>
<proteinExistence type="predicted"/>
<dbReference type="AlphaFoldDB" id="A0AAN8PI05"/>
<dbReference type="EMBL" id="JAWJWE010000038">
    <property type="protein sequence ID" value="KAK6623408.1"/>
    <property type="molecule type" value="Genomic_DNA"/>
</dbReference>